<feature type="chain" id="PRO_5029486831" evidence="1">
    <location>
        <begin position="23"/>
        <end position="215"/>
    </location>
</feature>
<dbReference type="PANTHER" id="PTHR31718">
    <property type="entry name" value="PLAT DOMAIN-CONTAINING PROTEIN"/>
    <property type="match status" value="1"/>
</dbReference>
<comment type="caution">
    <text evidence="2">The sequence shown here is derived from an EMBL/GenBank/DDBJ whole genome shotgun (WGS) entry which is preliminary data.</text>
</comment>
<organism evidence="2 3">
    <name type="scientific">Gossypium raimondii</name>
    <name type="common">Peruvian cotton</name>
    <name type="synonym">Gossypium klotzschianum subsp. raimondii</name>
    <dbReference type="NCBI Taxonomy" id="29730"/>
    <lineage>
        <taxon>Eukaryota</taxon>
        <taxon>Viridiplantae</taxon>
        <taxon>Streptophyta</taxon>
        <taxon>Embryophyta</taxon>
        <taxon>Tracheophyta</taxon>
        <taxon>Spermatophyta</taxon>
        <taxon>Magnoliopsida</taxon>
        <taxon>eudicotyledons</taxon>
        <taxon>Gunneridae</taxon>
        <taxon>Pentapetalae</taxon>
        <taxon>rosids</taxon>
        <taxon>malvids</taxon>
        <taxon>Malvales</taxon>
        <taxon>Malvaceae</taxon>
        <taxon>Malvoideae</taxon>
        <taxon>Gossypium</taxon>
    </lineage>
</organism>
<protein>
    <submittedName>
        <fullName evidence="2">Uncharacterized protein</fullName>
    </submittedName>
</protein>
<accession>A0A7J8PWN0</accession>
<dbReference type="Proteomes" id="UP000593578">
    <property type="component" value="Unassembled WGS sequence"/>
</dbReference>
<name>A0A7J8PWN0_GOSRA</name>
<dbReference type="InterPro" id="IPR036392">
    <property type="entry name" value="PLAT/LH2_dom_sf"/>
</dbReference>
<dbReference type="SUPFAM" id="SSF49723">
    <property type="entry name" value="Lipase/lipooxygenase domain (PLAT/LH2 domain)"/>
    <property type="match status" value="1"/>
</dbReference>
<dbReference type="InterPro" id="IPR010417">
    <property type="entry name" value="Embryo-specific_ATS3"/>
</dbReference>
<sequence>MKMSKASVVLLYFGFIFIHCEAKSIREKPQAFESFNVSYIQIYVPRLDDPASRAFEQCSSDKFEIKGPCAYQICYVYLYRTGPDGWKPEQVTLGMDLIIAIALLLRIDGLARHRSYLLFFGLYSTHSYNHGLSKYPLYLYPKRFVECDLNYEVHAGIDIVILSVLATCTDSGTSSLCRNGSPQLVVKEHGREYSIQLSLHISRVALESVLPPCIL</sequence>
<keyword evidence="1" id="KW-0732">Signal</keyword>
<gene>
    <name evidence="2" type="ORF">Gorai_010636</name>
</gene>
<evidence type="ECO:0000313" key="3">
    <source>
        <dbReference type="Proteomes" id="UP000593578"/>
    </source>
</evidence>
<dbReference type="EMBL" id="JABEZZ010000008">
    <property type="protein sequence ID" value="MBA0593701.1"/>
    <property type="molecule type" value="Genomic_DNA"/>
</dbReference>
<feature type="signal peptide" evidence="1">
    <location>
        <begin position="1"/>
        <end position="22"/>
    </location>
</feature>
<dbReference type="AlphaFoldDB" id="A0A7J8PWN0"/>
<reference evidence="2 3" key="1">
    <citation type="journal article" date="2019" name="Genome Biol. Evol.">
        <title>Insights into the evolution of the New World diploid cottons (Gossypium, subgenus Houzingenia) based on genome sequencing.</title>
        <authorList>
            <person name="Grover C.E."/>
            <person name="Arick M.A. 2nd"/>
            <person name="Thrash A."/>
            <person name="Conover J.L."/>
            <person name="Sanders W.S."/>
            <person name="Peterson D.G."/>
            <person name="Frelichowski J.E."/>
            <person name="Scheffler J.A."/>
            <person name="Scheffler B.E."/>
            <person name="Wendel J.F."/>
        </authorList>
    </citation>
    <scope>NUCLEOTIDE SEQUENCE [LARGE SCALE GENOMIC DNA]</scope>
    <source>
        <strain evidence="2">8</strain>
        <tissue evidence="2">Leaf</tissue>
    </source>
</reference>
<proteinExistence type="predicted"/>
<dbReference type="Pfam" id="PF06232">
    <property type="entry name" value="ATS3"/>
    <property type="match status" value="1"/>
</dbReference>
<evidence type="ECO:0000313" key="2">
    <source>
        <dbReference type="EMBL" id="MBA0593701.1"/>
    </source>
</evidence>
<evidence type="ECO:0000256" key="1">
    <source>
        <dbReference type="SAM" id="SignalP"/>
    </source>
</evidence>
<dbReference type="PANTHER" id="PTHR31718:SF32">
    <property type="entry name" value="EMBRYO-SPECIFIC PROTEIN ATS3B"/>
    <property type="match status" value="1"/>
</dbReference>